<evidence type="ECO:0000256" key="1">
    <source>
        <dbReference type="SAM" id="MobiDB-lite"/>
    </source>
</evidence>
<feature type="transmembrane region" description="Helical" evidence="2">
    <location>
        <begin position="183"/>
        <end position="200"/>
    </location>
</feature>
<dbReference type="Gene3D" id="1.20.1070.10">
    <property type="entry name" value="Rhodopsin 7-helix transmembrane proteins"/>
    <property type="match status" value="1"/>
</dbReference>
<keyword evidence="2" id="KW-1133">Transmembrane helix</keyword>
<comment type="caution">
    <text evidence="3">The sequence shown here is derived from an EMBL/GenBank/DDBJ whole genome shotgun (WGS) entry which is preliminary data.</text>
</comment>
<feature type="transmembrane region" description="Helical" evidence="2">
    <location>
        <begin position="148"/>
        <end position="171"/>
    </location>
</feature>
<gene>
    <name evidence="3" type="ORF">C0Q70_11049</name>
</gene>
<protein>
    <recommendedName>
        <fullName evidence="5">G-protein coupled receptors family 1 profile domain-containing protein</fullName>
    </recommendedName>
</protein>
<keyword evidence="4" id="KW-1185">Reference proteome</keyword>
<reference evidence="3 4" key="1">
    <citation type="submission" date="2018-04" db="EMBL/GenBank/DDBJ databases">
        <title>The genome of golden apple snail Pomacea canaliculata provides insight into stress tolerance and invasive adaptation.</title>
        <authorList>
            <person name="Liu C."/>
            <person name="Liu B."/>
            <person name="Ren Y."/>
            <person name="Zhang Y."/>
            <person name="Wang H."/>
            <person name="Li S."/>
            <person name="Jiang F."/>
            <person name="Yin L."/>
            <person name="Zhang G."/>
            <person name="Qian W."/>
            <person name="Fan W."/>
        </authorList>
    </citation>
    <scope>NUCLEOTIDE SEQUENCE [LARGE SCALE GENOMIC DNA]</scope>
    <source>
        <strain evidence="3">SZHN2017</strain>
        <tissue evidence="3">Muscle</tissue>
    </source>
</reference>
<feature type="transmembrane region" description="Helical" evidence="2">
    <location>
        <begin position="240"/>
        <end position="263"/>
    </location>
</feature>
<dbReference type="PANTHER" id="PTHR46641:SF2">
    <property type="entry name" value="FMRFAMIDE RECEPTOR"/>
    <property type="match status" value="1"/>
</dbReference>
<feature type="region of interest" description="Disordered" evidence="1">
    <location>
        <begin position="1"/>
        <end position="27"/>
    </location>
</feature>
<dbReference type="SUPFAM" id="SSF81321">
    <property type="entry name" value="Family A G protein-coupled receptor-like"/>
    <property type="match status" value="1"/>
</dbReference>
<evidence type="ECO:0000313" key="4">
    <source>
        <dbReference type="Proteomes" id="UP000245119"/>
    </source>
</evidence>
<feature type="transmembrane region" description="Helical" evidence="2">
    <location>
        <begin position="98"/>
        <end position="117"/>
    </location>
</feature>
<dbReference type="EMBL" id="PZQS01000006">
    <property type="protein sequence ID" value="PVD28461.1"/>
    <property type="molecule type" value="Genomic_DNA"/>
</dbReference>
<dbReference type="OrthoDB" id="6078591at2759"/>
<evidence type="ECO:0008006" key="5">
    <source>
        <dbReference type="Google" id="ProtNLM"/>
    </source>
</evidence>
<proteinExistence type="predicted"/>
<dbReference type="AlphaFoldDB" id="A0A2T7P4W7"/>
<feature type="transmembrane region" description="Helical" evidence="2">
    <location>
        <begin position="63"/>
        <end position="86"/>
    </location>
</feature>
<keyword evidence="2" id="KW-0812">Transmembrane</keyword>
<evidence type="ECO:0000256" key="2">
    <source>
        <dbReference type="SAM" id="Phobius"/>
    </source>
</evidence>
<sequence length="311" mass="35078">MSTLPWSDTRSEGQGDVGSWTSMKSSTTPEGCLVLQLVDFVPWENPEDLVSADVENLVDRIKAAIVVPIVCIIGFPTNCLNMAVFYKLGLRERINTCLFILSFVDLLYLVFICLLYGERAFALSPSRPRYGLFYRFTIENHFQGLYGIGWASAFVTTVIGSERCFCIYFPLRSQTVIKTKTMAIFLTLSCLLITLGYYIVSEKYNMICLHDVERNVTFWQFTATAYYFQHQSLVDIFDNAVYGLCLPTVFIIIDISCTAAMFAKLKKTMSWRFQASSTISAKEAMLTKMLSVGLSKKKADHGLPVLCTHAN</sequence>
<dbReference type="PANTHER" id="PTHR46641">
    <property type="entry name" value="FMRFAMIDE RECEPTOR-RELATED"/>
    <property type="match status" value="1"/>
</dbReference>
<organism evidence="3 4">
    <name type="scientific">Pomacea canaliculata</name>
    <name type="common">Golden apple snail</name>
    <dbReference type="NCBI Taxonomy" id="400727"/>
    <lineage>
        <taxon>Eukaryota</taxon>
        <taxon>Metazoa</taxon>
        <taxon>Spiralia</taxon>
        <taxon>Lophotrochozoa</taxon>
        <taxon>Mollusca</taxon>
        <taxon>Gastropoda</taxon>
        <taxon>Caenogastropoda</taxon>
        <taxon>Architaenioglossa</taxon>
        <taxon>Ampullarioidea</taxon>
        <taxon>Ampullariidae</taxon>
        <taxon>Pomacea</taxon>
    </lineage>
</organism>
<keyword evidence="2" id="KW-0472">Membrane</keyword>
<dbReference type="InterPro" id="IPR052954">
    <property type="entry name" value="GPCR-Ligand_Int"/>
</dbReference>
<evidence type="ECO:0000313" key="3">
    <source>
        <dbReference type="EMBL" id="PVD28461.1"/>
    </source>
</evidence>
<dbReference type="Proteomes" id="UP000245119">
    <property type="component" value="Linkage Group LG6"/>
</dbReference>
<accession>A0A2T7P4W7</accession>
<name>A0A2T7P4W7_POMCA</name>